<comment type="caution">
    <text evidence="1">The sequence shown here is derived from an EMBL/GenBank/DDBJ whole genome shotgun (WGS) entry which is preliminary data.</text>
</comment>
<evidence type="ECO:0000313" key="1">
    <source>
        <dbReference type="EMBL" id="PZE15905.1"/>
    </source>
</evidence>
<reference evidence="1 2" key="1">
    <citation type="submission" date="2018-06" db="EMBL/GenBank/DDBJ databases">
        <title>The draft genome sequence of Crocinitomix sp. SM1701.</title>
        <authorList>
            <person name="Zhang X."/>
        </authorList>
    </citation>
    <scope>NUCLEOTIDE SEQUENCE [LARGE SCALE GENOMIC DNA]</scope>
    <source>
        <strain evidence="1 2">SM1701</strain>
    </source>
</reference>
<dbReference type="InterPro" id="IPR052707">
    <property type="entry name" value="OsmC_Ohr_Peroxiredoxin"/>
</dbReference>
<proteinExistence type="predicted"/>
<protein>
    <submittedName>
        <fullName evidence="1">Osmotically inducible protein OsmC</fullName>
    </submittedName>
</protein>
<keyword evidence="2" id="KW-1185">Reference proteome</keyword>
<dbReference type="EMBL" id="QKSB01000014">
    <property type="protein sequence ID" value="PZE15905.1"/>
    <property type="molecule type" value="Genomic_DNA"/>
</dbReference>
<dbReference type="SUPFAM" id="SSF82784">
    <property type="entry name" value="OsmC-like"/>
    <property type="match status" value="1"/>
</dbReference>
<dbReference type="InterPro" id="IPR036102">
    <property type="entry name" value="OsmC/Ohrsf"/>
</dbReference>
<dbReference type="Pfam" id="PF02566">
    <property type="entry name" value="OsmC"/>
    <property type="match status" value="1"/>
</dbReference>
<dbReference type="InterPro" id="IPR015946">
    <property type="entry name" value="KH_dom-like_a/b"/>
</dbReference>
<organism evidence="1 2">
    <name type="scientific">Putridiphycobacter roseus</name>
    <dbReference type="NCBI Taxonomy" id="2219161"/>
    <lineage>
        <taxon>Bacteria</taxon>
        <taxon>Pseudomonadati</taxon>
        <taxon>Bacteroidota</taxon>
        <taxon>Flavobacteriia</taxon>
        <taxon>Flavobacteriales</taxon>
        <taxon>Crocinitomicaceae</taxon>
        <taxon>Putridiphycobacter</taxon>
    </lineage>
</organism>
<gene>
    <name evidence="1" type="ORF">DNU06_15465</name>
</gene>
<dbReference type="Proteomes" id="UP000249248">
    <property type="component" value="Unassembled WGS sequence"/>
</dbReference>
<name>A0A2W1N9G5_9FLAO</name>
<evidence type="ECO:0000313" key="2">
    <source>
        <dbReference type="Proteomes" id="UP000249248"/>
    </source>
</evidence>
<dbReference type="RefSeq" id="WP_111064407.1">
    <property type="nucleotide sequence ID" value="NZ_JBHUCU010000012.1"/>
</dbReference>
<dbReference type="OrthoDB" id="9795405at2"/>
<dbReference type="PANTHER" id="PTHR42830">
    <property type="entry name" value="OSMOTICALLY INDUCIBLE FAMILY PROTEIN"/>
    <property type="match status" value="1"/>
</dbReference>
<dbReference type="PANTHER" id="PTHR42830:SF2">
    <property type="entry name" value="OSMC_OHR FAMILY PROTEIN"/>
    <property type="match status" value="1"/>
</dbReference>
<accession>A0A2W1N9G5</accession>
<dbReference type="Gene3D" id="3.30.300.20">
    <property type="match status" value="1"/>
</dbReference>
<dbReference type="InterPro" id="IPR003718">
    <property type="entry name" value="OsmC/Ohr_fam"/>
</dbReference>
<sequence length="155" mass="17297">MSFSQIFEAELFWELNPGENTENPRNYSRNHEVKIADKELLELSAAKSFKGDTNLLNPEDLLLSALTSCHMMSYLYVCAQHNIAVLSYTDKSKGVLEVVGEGGRFKSVALNPVVTLQNAKDIELAKELHTKANELCFIANSCNFPIHHKATIRVG</sequence>
<dbReference type="AlphaFoldDB" id="A0A2W1N9G5"/>